<evidence type="ECO:0000256" key="1">
    <source>
        <dbReference type="SAM" id="Phobius"/>
    </source>
</evidence>
<sequence>MACYTVVRIIVLILSIVALAFAVIGVFVPFLVVPASKQNELDALNMTVRSPSFDISKDAATLQKFSQLAGSPPAKSTMTLWKLKYGNARDGTTTVDLRDEYFSCYAGNMLIQAAEGVAVVTCVLGVANLILSAFTFTFAAVVKFPLALYFFLSGAAAAVTFGIMLNLYLHGWCGDASMKSSYWDLTAGFAFYVISCVLSLVASVLTMFID</sequence>
<gene>
    <name evidence="2" type="ORF">ABB37_09801</name>
</gene>
<protein>
    <recommendedName>
        <fullName evidence="4">Amastin-like surface protein-like protein</fullName>
    </recommendedName>
</protein>
<dbReference type="InterPro" id="IPR009944">
    <property type="entry name" value="Amastin"/>
</dbReference>
<dbReference type="PANTHER" id="PTHR40741:SF2">
    <property type="entry name" value="AMASTIN"/>
    <property type="match status" value="1"/>
</dbReference>
<feature type="transmembrane region" description="Helical" evidence="1">
    <location>
        <begin position="117"/>
        <end position="141"/>
    </location>
</feature>
<evidence type="ECO:0000313" key="2">
    <source>
        <dbReference type="EMBL" id="KPA73481.1"/>
    </source>
</evidence>
<feature type="transmembrane region" description="Helical" evidence="1">
    <location>
        <begin position="189"/>
        <end position="209"/>
    </location>
</feature>
<dbReference type="AlphaFoldDB" id="A0A0N0DR17"/>
<dbReference type="OrthoDB" id="273009at2759"/>
<dbReference type="OMA" id="PFFEMPA"/>
<accession>A0A0N0DR17</accession>
<organism evidence="2 3">
    <name type="scientific">Leptomonas pyrrhocoris</name>
    <name type="common">Firebug parasite</name>
    <dbReference type="NCBI Taxonomy" id="157538"/>
    <lineage>
        <taxon>Eukaryota</taxon>
        <taxon>Discoba</taxon>
        <taxon>Euglenozoa</taxon>
        <taxon>Kinetoplastea</taxon>
        <taxon>Metakinetoplastina</taxon>
        <taxon>Trypanosomatida</taxon>
        <taxon>Trypanosomatidae</taxon>
        <taxon>Leishmaniinae</taxon>
        <taxon>Leptomonas</taxon>
    </lineage>
</organism>
<dbReference type="PANTHER" id="PTHR40741">
    <property type="entry name" value="AMASTIN-RELATED"/>
    <property type="match status" value="1"/>
</dbReference>
<dbReference type="EMBL" id="LGTL01000035">
    <property type="protein sequence ID" value="KPA73481.1"/>
    <property type="molecule type" value="Genomic_DNA"/>
</dbReference>
<keyword evidence="3" id="KW-1185">Reference proteome</keyword>
<dbReference type="RefSeq" id="XP_015651920.1">
    <property type="nucleotide sequence ID" value="XM_015809438.1"/>
</dbReference>
<dbReference type="VEuPathDB" id="TriTrypDB:LpyrH10_35_0160"/>
<reference evidence="2 3" key="1">
    <citation type="submission" date="2015-07" db="EMBL/GenBank/DDBJ databases">
        <title>High-quality genome of monoxenous trypanosomatid Leptomonas pyrrhocoris.</title>
        <authorList>
            <person name="Flegontov P."/>
            <person name="Butenko A."/>
            <person name="Firsov S."/>
            <person name="Vlcek C."/>
            <person name="Logacheva M.D."/>
            <person name="Field M."/>
            <person name="Filatov D."/>
            <person name="Flegontova O."/>
            <person name="Gerasimov E."/>
            <person name="Jackson A.P."/>
            <person name="Kelly S."/>
            <person name="Opperdoes F."/>
            <person name="O'Reilly A."/>
            <person name="Votypka J."/>
            <person name="Yurchenko V."/>
            <person name="Lukes J."/>
        </authorList>
    </citation>
    <scope>NUCLEOTIDE SEQUENCE [LARGE SCALE GENOMIC DNA]</scope>
    <source>
        <strain evidence="2">H10</strain>
    </source>
</reference>
<evidence type="ECO:0000313" key="3">
    <source>
        <dbReference type="Proteomes" id="UP000037923"/>
    </source>
</evidence>
<dbReference type="GeneID" id="26910084"/>
<dbReference type="Proteomes" id="UP000037923">
    <property type="component" value="Unassembled WGS sequence"/>
</dbReference>
<evidence type="ECO:0008006" key="4">
    <source>
        <dbReference type="Google" id="ProtNLM"/>
    </source>
</evidence>
<feature type="transmembrane region" description="Helical" evidence="1">
    <location>
        <begin position="147"/>
        <end position="169"/>
    </location>
</feature>
<feature type="transmembrane region" description="Helical" evidence="1">
    <location>
        <begin position="6"/>
        <end position="33"/>
    </location>
</feature>
<proteinExistence type="predicted"/>
<name>A0A0N0DR17_LEPPY</name>
<keyword evidence="1" id="KW-1133">Transmembrane helix</keyword>
<comment type="caution">
    <text evidence="2">The sequence shown here is derived from an EMBL/GenBank/DDBJ whole genome shotgun (WGS) entry which is preliminary data.</text>
</comment>
<dbReference type="Pfam" id="PF07344">
    <property type="entry name" value="Amastin"/>
    <property type="match status" value="1"/>
</dbReference>
<keyword evidence="1" id="KW-0472">Membrane</keyword>
<keyword evidence="1" id="KW-0812">Transmembrane</keyword>